<reference evidence="3" key="1">
    <citation type="submission" date="2016-06" db="UniProtKB">
        <authorList>
            <consortium name="WormBaseParasite"/>
        </authorList>
    </citation>
    <scope>IDENTIFICATION</scope>
</reference>
<organism evidence="3">
    <name type="scientific">Gongylonema pulchrum</name>
    <dbReference type="NCBI Taxonomy" id="637853"/>
    <lineage>
        <taxon>Eukaryota</taxon>
        <taxon>Metazoa</taxon>
        <taxon>Ecdysozoa</taxon>
        <taxon>Nematoda</taxon>
        <taxon>Chromadorea</taxon>
        <taxon>Rhabditida</taxon>
        <taxon>Spirurina</taxon>
        <taxon>Spiruromorpha</taxon>
        <taxon>Spiruroidea</taxon>
        <taxon>Gongylonematidae</taxon>
        <taxon>Gongylonema</taxon>
    </lineage>
</organism>
<dbReference type="Proteomes" id="UP000271098">
    <property type="component" value="Unassembled WGS sequence"/>
</dbReference>
<dbReference type="OrthoDB" id="5870973at2759"/>
<name>A0A183DWH9_9BILA</name>
<dbReference type="PANTHER" id="PTHR46406">
    <property type="entry name" value="NITRIC OXIDE-ASSOCIATED PROTEIN 1"/>
    <property type="match status" value="1"/>
</dbReference>
<protein>
    <submittedName>
        <fullName evidence="3">HNH endonuclease</fullName>
    </submittedName>
</protein>
<dbReference type="PANTHER" id="PTHR46406:SF1">
    <property type="entry name" value="NITRIC OXIDE-ASSOCIATED PROTEIN 1"/>
    <property type="match status" value="1"/>
</dbReference>
<dbReference type="EMBL" id="UYRT01079882">
    <property type="protein sequence ID" value="VDN21592.1"/>
    <property type="molecule type" value="Genomic_DNA"/>
</dbReference>
<evidence type="ECO:0000313" key="3">
    <source>
        <dbReference type="WBParaSite" id="GPUH_0001308401-mRNA-1"/>
    </source>
</evidence>
<proteinExistence type="predicted"/>
<keyword evidence="2" id="KW-1185">Reference proteome</keyword>
<evidence type="ECO:0000313" key="1">
    <source>
        <dbReference type="EMBL" id="VDN21592.1"/>
    </source>
</evidence>
<gene>
    <name evidence="1" type="ORF">GPUH_LOCUS13070</name>
</gene>
<evidence type="ECO:0000313" key="2">
    <source>
        <dbReference type="Proteomes" id="UP000271098"/>
    </source>
</evidence>
<dbReference type="WBParaSite" id="GPUH_0001308401-mRNA-1">
    <property type="protein sequence ID" value="GPUH_0001308401-mRNA-1"/>
    <property type="gene ID" value="GPUH_0001308401"/>
</dbReference>
<dbReference type="InterPro" id="IPR052807">
    <property type="entry name" value="Mito_transl_resp_regulator"/>
</dbReference>
<reference evidence="1 2" key="2">
    <citation type="submission" date="2018-11" db="EMBL/GenBank/DDBJ databases">
        <authorList>
            <consortium name="Pathogen Informatics"/>
        </authorList>
    </citation>
    <scope>NUCLEOTIDE SEQUENCE [LARGE SCALE GENOMIC DNA]</scope>
</reference>
<accession>A0A183DWH9</accession>
<dbReference type="AlphaFoldDB" id="A0A183DWH9"/>
<sequence length="188" mass="21179">MLEFPLAGRYLLKSEKNAPKKVTGEVVDKSKSAGTDRGFYVFGDEFVDDYIVGSTVDIPGGELENVDDDLFVRYGDEDAVEEIEFQLPGQIAHHPKAEYFDSGLDDLLDNYGTVDPTIPTSKIRCTACGANFHCRDASLPGFLPAEVFLNLDDYAEQLCRRCYMLKRHNFLVSFCINHDIFNADDIFR</sequence>